<evidence type="ECO:0000313" key="1">
    <source>
        <dbReference type="EMBL" id="MFC6952094.1"/>
    </source>
</evidence>
<dbReference type="PROSITE" id="PS51257">
    <property type="entry name" value="PROKAR_LIPOPROTEIN"/>
    <property type="match status" value="1"/>
</dbReference>
<reference evidence="1 2" key="1">
    <citation type="journal article" date="2019" name="Int. J. Syst. Evol. Microbiol.">
        <title>The Global Catalogue of Microorganisms (GCM) 10K type strain sequencing project: providing services to taxonomists for standard genome sequencing and annotation.</title>
        <authorList>
            <consortium name="The Broad Institute Genomics Platform"/>
            <consortium name="The Broad Institute Genome Sequencing Center for Infectious Disease"/>
            <person name="Wu L."/>
            <person name="Ma J."/>
        </authorList>
    </citation>
    <scope>NUCLEOTIDE SEQUENCE [LARGE SCALE GENOMIC DNA]</scope>
    <source>
        <strain evidence="1 2">GX26</strain>
    </source>
</reference>
<dbReference type="PANTHER" id="PTHR34387:SF2">
    <property type="entry name" value="SLR1258 PROTEIN"/>
    <property type="match status" value="1"/>
</dbReference>
<comment type="caution">
    <text evidence="1">The sequence shown here is derived from an EMBL/GenBank/DDBJ whole genome shotgun (WGS) entry which is preliminary data.</text>
</comment>
<name>A0ABD5V956_9EURY</name>
<dbReference type="InterPro" id="IPR052022">
    <property type="entry name" value="26kDa_periplasmic_antigen"/>
</dbReference>
<dbReference type="Pfam" id="PF04402">
    <property type="entry name" value="SIMPL"/>
    <property type="match status" value="1"/>
</dbReference>
<dbReference type="EMBL" id="JBHSXN010000001">
    <property type="protein sequence ID" value="MFC6952094.1"/>
    <property type="molecule type" value="Genomic_DNA"/>
</dbReference>
<dbReference type="PANTHER" id="PTHR34387">
    <property type="entry name" value="SLR1258 PROTEIN"/>
    <property type="match status" value="1"/>
</dbReference>
<dbReference type="RefSeq" id="WP_336349087.1">
    <property type="nucleotide sequence ID" value="NZ_JAZAQL010000001.1"/>
</dbReference>
<dbReference type="Gene3D" id="3.30.110.170">
    <property type="entry name" value="Protein of unknown function (DUF541), domain 1"/>
    <property type="match status" value="1"/>
</dbReference>
<dbReference type="AlphaFoldDB" id="A0ABD5V956"/>
<evidence type="ECO:0000313" key="2">
    <source>
        <dbReference type="Proteomes" id="UP001596395"/>
    </source>
</evidence>
<protein>
    <submittedName>
        <fullName evidence="1">SIMPL domain-containing protein</fullName>
    </submittedName>
</protein>
<sequence length="254" mass="25318">MHSRVLQVLAVAFVVATAGCLGSIAGTSNAAAPALAGGDGVATNTIDVRSTASVTAAPDLVVVHVAVVGEGDTAEAAARAAAADADGLRSALDGVVDRDGQAVDVTVENAGYHLSPRYDYSRESREIVGYQATQSFRVETAAVDAAGAVVDAVVDGGASRVHGVTFTLSDDARADLRSDALTAAMESARADADVLAAAAGVSVDALAGASTTNVDATPYYRGYAEDAGADGAATSFEPGDVTVTATVTVAYTYE</sequence>
<keyword evidence="2" id="KW-1185">Reference proteome</keyword>
<accession>A0ABD5V956</accession>
<dbReference type="InterPro" id="IPR007497">
    <property type="entry name" value="SIMPL/DUF541"/>
</dbReference>
<organism evidence="1 2">
    <name type="scientific">Halorubellus litoreus</name>
    <dbReference type="NCBI Taxonomy" id="755308"/>
    <lineage>
        <taxon>Archaea</taxon>
        <taxon>Methanobacteriati</taxon>
        <taxon>Methanobacteriota</taxon>
        <taxon>Stenosarchaea group</taxon>
        <taxon>Halobacteria</taxon>
        <taxon>Halobacteriales</taxon>
        <taxon>Halorubellaceae</taxon>
        <taxon>Halorubellus</taxon>
    </lineage>
</organism>
<dbReference type="Proteomes" id="UP001596395">
    <property type="component" value="Unassembled WGS sequence"/>
</dbReference>
<gene>
    <name evidence="1" type="ORF">ACFQGB_04390</name>
</gene>
<proteinExistence type="predicted"/>
<dbReference type="Gene3D" id="3.30.70.2970">
    <property type="entry name" value="Protein of unknown function (DUF541), domain 2"/>
    <property type="match status" value="1"/>
</dbReference>